<protein>
    <submittedName>
        <fullName evidence="2">Uncharacterized protein</fullName>
    </submittedName>
</protein>
<gene>
    <name evidence="2" type="ORF">POL68_35925</name>
</gene>
<evidence type="ECO:0000313" key="3">
    <source>
        <dbReference type="Proteomes" id="UP001221838"/>
    </source>
</evidence>
<dbReference type="RefSeq" id="WP_272144368.1">
    <property type="nucleotide sequence ID" value="NZ_JAQNDM010000002.1"/>
</dbReference>
<sequence length="76" mass="8833">MKLPLLFRRDKAIRQGEEPQAQMEKLLAESLRTLGQVCAKVADLIEAQRLERQGYTQQNNFLRRLDQDPVPPSKKE</sequence>
<evidence type="ECO:0000313" key="2">
    <source>
        <dbReference type="EMBL" id="MDC0713910.1"/>
    </source>
</evidence>
<accession>A0ABT5DJT0</accession>
<keyword evidence="3" id="KW-1185">Reference proteome</keyword>
<name>A0ABT5DJT0_9BACT</name>
<feature type="compositionally biased region" description="Basic and acidic residues" evidence="1">
    <location>
        <begin position="63"/>
        <end position="76"/>
    </location>
</feature>
<evidence type="ECO:0000256" key="1">
    <source>
        <dbReference type="SAM" id="MobiDB-lite"/>
    </source>
</evidence>
<feature type="region of interest" description="Disordered" evidence="1">
    <location>
        <begin position="56"/>
        <end position="76"/>
    </location>
</feature>
<proteinExistence type="predicted"/>
<reference evidence="2 3" key="1">
    <citation type="submission" date="2022-11" db="EMBL/GenBank/DDBJ databases">
        <title>Minimal conservation of predation-associated metabolite biosynthetic gene clusters underscores biosynthetic potential of Myxococcota including descriptions for ten novel species: Archangium lansinium sp. nov., Myxococcus landrumus sp. nov., Nannocystis bai.</title>
        <authorList>
            <person name="Ahearne A."/>
            <person name="Stevens C."/>
            <person name="Dowd S."/>
        </authorList>
    </citation>
    <scope>NUCLEOTIDE SEQUENCE [LARGE SCALE GENOMIC DNA]</scope>
    <source>
        <strain evidence="2 3">NCWAL01</strain>
    </source>
</reference>
<comment type="caution">
    <text evidence="2">The sequence shown here is derived from an EMBL/GenBank/DDBJ whole genome shotgun (WGS) entry which is preliminary data.</text>
</comment>
<dbReference type="EMBL" id="JAQNDM010000002">
    <property type="protein sequence ID" value="MDC0713910.1"/>
    <property type="molecule type" value="Genomic_DNA"/>
</dbReference>
<dbReference type="Proteomes" id="UP001221838">
    <property type="component" value="Unassembled WGS sequence"/>
</dbReference>
<organism evidence="2 3">
    <name type="scientific">Stigmatella ashevillensis</name>
    <dbReference type="NCBI Taxonomy" id="2995309"/>
    <lineage>
        <taxon>Bacteria</taxon>
        <taxon>Pseudomonadati</taxon>
        <taxon>Myxococcota</taxon>
        <taxon>Myxococcia</taxon>
        <taxon>Myxococcales</taxon>
        <taxon>Cystobacterineae</taxon>
        <taxon>Archangiaceae</taxon>
        <taxon>Stigmatella</taxon>
    </lineage>
</organism>